<reference evidence="2 3" key="1">
    <citation type="submission" date="2023-08" db="EMBL/GenBank/DDBJ databases">
        <title>Black Yeasts Isolated from many extreme environments.</title>
        <authorList>
            <person name="Coleine C."/>
            <person name="Stajich J.E."/>
            <person name="Selbmann L."/>
        </authorList>
    </citation>
    <scope>NUCLEOTIDE SEQUENCE [LARGE SCALE GENOMIC DNA]</scope>
    <source>
        <strain evidence="2 3">CCFEE 5935</strain>
    </source>
</reference>
<dbReference type="GeneID" id="89928311"/>
<dbReference type="InterPro" id="IPR021858">
    <property type="entry name" value="Fun_TF"/>
</dbReference>
<feature type="compositionally biased region" description="Polar residues" evidence="1">
    <location>
        <begin position="119"/>
        <end position="134"/>
    </location>
</feature>
<gene>
    <name evidence="2" type="ORF">LTR77_006973</name>
</gene>
<evidence type="ECO:0000313" key="2">
    <source>
        <dbReference type="EMBL" id="KAK5168403.1"/>
    </source>
</evidence>
<feature type="region of interest" description="Disordered" evidence="1">
    <location>
        <begin position="28"/>
        <end position="143"/>
    </location>
</feature>
<name>A0AAV9P972_9PEZI</name>
<comment type="caution">
    <text evidence="2">The sequence shown here is derived from an EMBL/GenBank/DDBJ whole genome shotgun (WGS) entry which is preliminary data.</text>
</comment>
<proteinExistence type="predicted"/>
<dbReference type="AlphaFoldDB" id="A0AAV9P972"/>
<dbReference type="PANTHER" id="PTHR37540">
    <property type="entry name" value="TRANSCRIPTION FACTOR (ACR-2), PUTATIVE-RELATED-RELATED"/>
    <property type="match status" value="1"/>
</dbReference>
<evidence type="ECO:0000313" key="3">
    <source>
        <dbReference type="Proteomes" id="UP001337655"/>
    </source>
</evidence>
<sequence>MPTKAPKTGDGPSNSALRFFVVTDPGQLKDKSQLRKNRKHVMHDYLDKESKKPDSKDSRVRRHISHQRTAALNPNRVSESQNSRLTPQELTHSNGISNDGLELDHGGQRKRKALRKSLSGITVSKTKPAQSGQQADDEEPLVPGLGARYENLSIQAGVNDSTFLHSTTRLGSRIDPFESLPSFDDPLLGIEELKFSCSQRFGTRGLSVHWMPTMLKARHAFLSSLCISAAHDDIMRRNLLPPDKRATESLMKRIRVRTAVIAMINESINDPETRTSDETIIAVLHVLNSEIMGCTDLSMRIHQEGLHEMIRDRGGLEKLGVNGQIARISTITMYMLAALRETTPHSDYVNYAASKITGGPDGMARFPESPIYCRATGYCQIDRFLPSEGNTMRLLDLLRKLTDRFLLDNDGVEVNSGRGEDRVSSLSDRIFDLPPGWDTDFNVMNERYTYESLRLVGMLYAHALSTKQSLSKAAATLSDPKTRPTKAILPDNSTPFPIMLNKALMRTDTSNCWDHLAGVLFFASLVAGATASPGPLLDEERDGEDEDVRKWLTAIAVRCCIVLSFEYGDAVLGTLRRLVEIERLLAGAASGSGQGGRITTVTEGGVGDASASRGMVDFAQDFLNI</sequence>
<dbReference type="EMBL" id="JAVRRT010000010">
    <property type="protein sequence ID" value="KAK5168403.1"/>
    <property type="molecule type" value="Genomic_DNA"/>
</dbReference>
<dbReference type="RefSeq" id="XP_064658013.1">
    <property type="nucleotide sequence ID" value="XM_064804212.1"/>
</dbReference>
<dbReference type="PANTHER" id="PTHR37540:SF5">
    <property type="entry name" value="TRANSCRIPTION FACTOR DOMAIN-CONTAINING PROTEIN"/>
    <property type="match status" value="1"/>
</dbReference>
<dbReference type="Pfam" id="PF11951">
    <property type="entry name" value="Fungal_trans_2"/>
    <property type="match status" value="1"/>
</dbReference>
<evidence type="ECO:0008006" key="4">
    <source>
        <dbReference type="Google" id="ProtNLM"/>
    </source>
</evidence>
<keyword evidence="3" id="KW-1185">Reference proteome</keyword>
<accession>A0AAV9P972</accession>
<feature type="compositionally biased region" description="Polar residues" evidence="1">
    <location>
        <begin position="67"/>
        <end position="97"/>
    </location>
</feature>
<protein>
    <recommendedName>
        <fullName evidence="4">Tachykinin family protein</fullName>
    </recommendedName>
</protein>
<dbReference type="Proteomes" id="UP001337655">
    <property type="component" value="Unassembled WGS sequence"/>
</dbReference>
<feature type="compositionally biased region" description="Basic and acidic residues" evidence="1">
    <location>
        <begin position="42"/>
        <end position="58"/>
    </location>
</feature>
<evidence type="ECO:0000256" key="1">
    <source>
        <dbReference type="SAM" id="MobiDB-lite"/>
    </source>
</evidence>
<organism evidence="2 3">
    <name type="scientific">Saxophila tyrrhenica</name>
    <dbReference type="NCBI Taxonomy" id="1690608"/>
    <lineage>
        <taxon>Eukaryota</taxon>
        <taxon>Fungi</taxon>
        <taxon>Dikarya</taxon>
        <taxon>Ascomycota</taxon>
        <taxon>Pezizomycotina</taxon>
        <taxon>Dothideomycetes</taxon>
        <taxon>Dothideomycetidae</taxon>
        <taxon>Mycosphaerellales</taxon>
        <taxon>Extremaceae</taxon>
        <taxon>Saxophila</taxon>
    </lineage>
</organism>